<dbReference type="GO" id="GO:0016788">
    <property type="term" value="F:hydrolase activity, acting on ester bonds"/>
    <property type="evidence" value="ECO:0007669"/>
    <property type="project" value="InterPro"/>
</dbReference>
<evidence type="ECO:0000256" key="4">
    <source>
        <dbReference type="ARBA" id="ARBA00022729"/>
    </source>
</evidence>
<dbReference type="Gene3D" id="3.40.50.1820">
    <property type="entry name" value="alpha/beta hydrolase"/>
    <property type="match status" value="1"/>
</dbReference>
<keyword evidence="14" id="KW-1185">Reference proteome</keyword>
<evidence type="ECO:0000256" key="7">
    <source>
        <dbReference type="ARBA" id="ARBA00022989"/>
    </source>
</evidence>
<dbReference type="InterPro" id="IPR000073">
    <property type="entry name" value="AB_hydrolase_1"/>
</dbReference>
<evidence type="ECO:0000313" key="13">
    <source>
        <dbReference type="EMBL" id="KAH3678420.1"/>
    </source>
</evidence>
<dbReference type="OrthoDB" id="9974421at2759"/>
<dbReference type="Proteomes" id="UP000769528">
    <property type="component" value="Unassembled WGS sequence"/>
</dbReference>
<keyword evidence="9" id="KW-0472">Membrane</keyword>
<dbReference type="GO" id="GO:0016042">
    <property type="term" value="P:lipid catabolic process"/>
    <property type="evidence" value="ECO:0007669"/>
    <property type="project" value="UniProtKB-KW"/>
</dbReference>
<feature type="active site" description="Charge relay system" evidence="11">
    <location>
        <position position="413"/>
    </location>
</feature>
<keyword evidence="3" id="KW-0812">Transmembrane</keyword>
<dbReference type="FunFam" id="3.40.50.1820:FF:000095">
    <property type="entry name" value="Triglyceride lipase-cholesterol esterase"/>
    <property type="match status" value="1"/>
</dbReference>
<organism evidence="13 14">
    <name type="scientific">Wickerhamomyces mucosus</name>
    <dbReference type="NCBI Taxonomy" id="1378264"/>
    <lineage>
        <taxon>Eukaryota</taxon>
        <taxon>Fungi</taxon>
        <taxon>Dikarya</taxon>
        <taxon>Ascomycota</taxon>
        <taxon>Saccharomycotina</taxon>
        <taxon>Saccharomycetes</taxon>
        <taxon>Phaffomycetales</taxon>
        <taxon>Wickerhamomycetaceae</taxon>
        <taxon>Wickerhamomyces</taxon>
    </lineage>
</organism>
<keyword evidence="10" id="KW-0325">Glycoprotein</keyword>
<reference evidence="13" key="1">
    <citation type="journal article" date="2021" name="Open Biol.">
        <title>Shared evolutionary footprints suggest mitochondrial oxidative damage underlies multiple complex I losses in fungi.</title>
        <authorList>
            <person name="Schikora-Tamarit M.A."/>
            <person name="Marcet-Houben M."/>
            <person name="Nosek J."/>
            <person name="Gabaldon T."/>
        </authorList>
    </citation>
    <scope>NUCLEOTIDE SEQUENCE</scope>
    <source>
        <strain evidence="13">CBS6341</strain>
    </source>
</reference>
<evidence type="ECO:0000256" key="11">
    <source>
        <dbReference type="PIRSR" id="PIRSR000862-1"/>
    </source>
</evidence>
<dbReference type="SUPFAM" id="SSF53474">
    <property type="entry name" value="alpha/beta-Hydrolases"/>
    <property type="match status" value="1"/>
</dbReference>
<name>A0A9P8PVM4_9ASCO</name>
<comment type="caution">
    <text evidence="13">The sequence shown here is derived from an EMBL/GenBank/DDBJ whole genome shotgun (WGS) entry which is preliminary data.</text>
</comment>
<feature type="active site" description="Charge relay system" evidence="11">
    <location>
        <position position="386"/>
    </location>
</feature>
<keyword evidence="7" id="KW-1133">Transmembrane helix</keyword>
<feature type="domain" description="AB hydrolase-1" evidence="12">
    <location>
        <begin position="123"/>
        <end position="401"/>
    </location>
</feature>
<keyword evidence="4" id="KW-0732">Signal</keyword>
<dbReference type="InterPro" id="IPR025483">
    <property type="entry name" value="Lipase_euk"/>
</dbReference>
<keyword evidence="8" id="KW-0443">Lipid metabolism</keyword>
<evidence type="ECO:0000256" key="8">
    <source>
        <dbReference type="ARBA" id="ARBA00023098"/>
    </source>
</evidence>
<sequence length="454" mass="51975">MGVPFIGRLSAGEWPTVLGSLFVAYFESIISLITESIPLPILQSITTILSHIHIYIFRIFISDSSNQIVDPEAQKIKERLTEATNAHELCKVHGLILEDHIVRTKDDYLLTLHRLPPKKVGSPVVYLHHGLLMCSDIWFVMNKRDQNLPYVLHEAGYDVWLGNNRGNKYSAKHLYLKPNSRKFWDFSMDEFAIYDIPDSINHILKHTSMKNLIYIGFSQGSAQAFASLSINSDLNNKVKLFIALAPAITPTGLHHKTVDTLIKTSPNFMYLLFGKRTLLPTASFWANTIYPPLFVKVIDASVQGLFDWRSANIDQDQKISSFKHLYSPTSVKCIVHWFQIIRNGKFQLFDENTSLTYSLSRSFQPANFPTRTNIKTPIRLIYGTIDSLVNIEEYLSLLPEYTTRAIPVENHEHLDIIWGKDVKRLVFPHIFNALKEAEDEDLDIKKVTNDEESI</sequence>
<dbReference type="PANTHER" id="PTHR11005">
    <property type="entry name" value="LYSOSOMAL ACID LIPASE-RELATED"/>
    <property type="match status" value="1"/>
</dbReference>
<evidence type="ECO:0000256" key="10">
    <source>
        <dbReference type="ARBA" id="ARBA00023180"/>
    </source>
</evidence>
<keyword evidence="5" id="KW-0378">Hydrolase</keyword>
<evidence type="ECO:0000256" key="9">
    <source>
        <dbReference type="ARBA" id="ARBA00023136"/>
    </source>
</evidence>
<accession>A0A9P8PVM4</accession>
<reference evidence="13" key="2">
    <citation type="submission" date="2021-01" db="EMBL/GenBank/DDBJ databases">
        <authorList>
            <person name="Schikora-Tamarit M.A."/>
        </authorList>
    </citation>
    <scope>NUCLEOTIDE SEQUENCE</scope>
    <source>
        <strain evidence="13">CBS6341</strain>
    </source>
</reference>
<feature type="active site" description="Nucleophile" evidence="11">
    <location>
        <position position="218"/>
    </location>
</feature>
<proteinExistence type="inferred from homology"/>
<keyword evidence="6" id="KW-0442">Lipid degradation</keyword>
<dbReference type="AlphaFoldDB" id="A0A9P8PVM4"/>
<dbReference type="EMBL" id="JAEUBF010000443">
    <property type="protein sequence ID" value="KAH3678420.1"/>
    <property type="molecule type" value="Genomic_DNA"/>
</dbReference>
<evidence type="ECO:0000259" key="12">
    <source>
        <dbReference type="Pfam" id="PF00561"/>
    </source>
</evidence>
<dbReference type="GO" id="GO:0016020">
    <property type="term" value="C:membrane"/>
    <property type="evidence" value="ECO:0007669"/>
    <property type="project" value="UniProtKB-SubCell"/>
</dbReference>
<comment type="subcellular location">
    <subcellularLocation>
        <location evidence="1">Membrane</location>
        <topology evidence="1">Single-pass membrane protein</topology>
    </subcellularLocation>
</comment>
<evidence type="ECO:0000256" key="2">
    <source>
        <dbReference type="ARBA" id="ARBA00010701"/>
    </source>
</evidence>
<dbReference type="Pfam" id="PF00561">
    <property type="entry name" value="Abhydrolase_1"/>
    <property type="match status" value="1"/>
</dbReference>
<dbReference type="InterPro" id="IPR029058">
    <property type="entry name" value="AB_hydrolase_fold"/>
</dbReference>
<dbReference type="PIRSF" id="PIRSF000862">
    <property type="entry name" value="Steryl_ester_lip"/>
    <property type="match status" value="1"/>
</dbReference>
<evidence type="ECO:0000313" key="14">
    <source>
        <dbReference type="Proteomes" id="UP000769528"/>
    </source>
</evidence>
<gene>
    <name evidence="13" type="ORF">WICMUC_001437</name>
</gene>
<protein>
    <recommendedName>
        <fullName evidence="12">AB hydrolase-1 domain-containing protein</fullName>
    </recommendedName>
</protein>
<evidence type="ECO:0000256" key="3">
    <source>
        <dbReference type="ARBA" id="ARBA00022692"/>
    </source>
</evidence>
<evidence type="ECO:0000256" key="6">
    <source>
        <dbReference type="ARBA" id="ARBA00022963"/>
    </source>
</evidence>
<evidence type="ECO:0000256" key="1">
    <source>
        <dbReference type="ARBA" id="ARBA00004167"/>
    </source>
</evidence>
<evidence type="ECO:0000256" key="5">
    <source>
        <dbReference type="ARBA" id="ARBA00022801"/>
    </source>
</evidence>
<comment type="similarity">
    <text evidence="2">Belongs to the AB hydrolase superfamily. Lipase family.</text>
</comment>